<keyword evidence="2" id="KW-0479">Metal-binding</keyword>
<dbReference type="GO" id="GO:0004065">
    <property type="term" value="F:arylsulfatase activity"/>
    <property type="evidence" value="ECO:0007669"/>
    <property type="project" value="TreeGrafter"/>
</dbReference>
<keyword evidence="3" id="KW-0378">Hydrolase</keyword>
<evidence type="ECO:0000256" key="3">
    <source>
        <dbReference type="ARBA" id="ARBA00022801"/>
    </source>
</evidence>
<feature type="non-terminal residue" evidence="6">
    <location>
        <position position="210"/>
    </location>
</feature>
<evidence type="ECO:0000256" key="2">
    <source>
        <dbReference type="ARBA" id="ARBA00022723"/>
    </source>
</evidence>
<dbReference type="InterPro" id="IPR050738">
    <property type="entry name" value="Sulfatase"/>
</dbReference>
<accession>X1SWL6</accession>
<evidence type="ECO:0000256" key="4">
    <source>
        <dbReference type="ARBA" id="ARBA00022837"/>
    </source>
</evidence>
<proteinExistence type="inferred from homology"/>
<dbReference type="PANTHER" id="PTHR42693:SF53">
    <property type="entry name" value="ENDO-4-O-SULFATASE"/>
    <property type="match status" value="1"/>
</dbReference>
<evidence type="ECO:0000256" key="1">
    <source>
        <dbReference type="ARBA" id="ARBA00008779"/>
    </source>
</evidence>
<dbReference type="GO" id="GO:0046872">
    <property type="term" value="F:metal ion binding"/>
    <property type="evidence" value="ECO:0007669"/>
    <property type="project" value="UniProtKB-KW"/>
</dbReference>
<name>X1SWL6_9ZZZZ</name>
<dbReference type="Pfam" id="PF00884">
    <property type="entry name" value="Sulfatase"/>
    <property type="match status" value="1"/>
</dbReference>
<organism evidence="6">
    <name type="scientific">marine sediment metagenome</name>
    <dbReference type="NCBI Taxonomy" id="412755"/>
    <lineage>
        <taxon>unclassified sequences</taxon>
        <taxon>metagenomes</taxon>
        <taxon>ecological metagenomes</taxon>
    </lineage>
</organism>
<dbReference type="InterPro" id="IPR017850">
    <property type="entry name" value="Alkaline_phosphatase_core_sf"/>
</dbReference>
<dbReference type="SUPFAM" id="SSF53649">
    <property type="entry name" value="Alkaline phosphatase-like"/>
    <property type="match status" value="1"/>
</dbReference>
<dbReference type="PROSITE" id="PS00523">
    <property type="entry name" value="SULFATASE_1"/>
    <property type="match status" value="1"/>
</dbReference>
<dbReference type="EMBL" id="BARW01014768">
    <property type="protein sequence ID" value="GAI79735.1"/>
    <property type="molecule type" value="Genomic_DNA"/>
</dbReference>
<protein>
    <recommendedName>
        <fullName evidence="5">Sulfatase N-terminal domain-containing protein</fullName>
    </recommendedName>
</protein>
<dbReference type="Gene3D" id="3.40.720.10">
    <property type="entry name" value="Alkaline Phosphatase, subunit A"/>
    <property type="match status" value="1"/>
</dbReference>
<gene>
    <name evidence="6" type="ORF">S12H4_26088</name>
</gene>
<feature type="domain" description="Sulfatase N-terminal" evidence="5">
    <location>
        <begin position="29"/>
        <end position="177"/>
    </location>
</feature>
<evidence type="ECO:0000259" key="5">
    <source>
        <dbReference type="Pfam" id="PF00884"/>
    </source>
</evidence>
<dbReference type="InterPro" id="IPR000917">
    <property type="entry name" value="Sulfatase_N"/>
</dbReference>
<comment type="similarity">
    <text evidence="1">Belongs to the sulfatase family.</text>
</comment>
<dbReference type="AlphaFoldDB" id="X1SWL6"/>
<keyword evidence="4" id="KW-0106">Calcium</keyword>
<dbReference type="PANTHER" id="PTHR42693">
    <property type="entry name" value="ARYLSULFATASE FAMILY MEMBER"/>
    <property type="match status" value="1"/>
</dbReference>
<evidence type="ECO:0000313" key="6">
    <source>
        <dbReference type="EMBL" id="GAI79735.1"/>
    </source>
</evidence>
<sequence length="210" mass="23303">MKTNLLLILTALGALFFSGNQVTAKETLPNIVVIFIDDEGYGDVGCFGATGFETPNLDQMASQGMRFTNFYSGSAVCSPSRAALLTGCYPPRVGITKVLFPFDNIGMNQEETTIAEMLKQKSYVTAIVGKWHLGHQQEFLPLQHGFDEYLGLPYSNDMWPVHYNGKPVSSENFLKEWKLNCPSLPLIDGNEKIEEISTLGDMAQLTTRYT</sequence>
<dbReference type="InterPro" id="IPR024607">
    <property type="entry name" value="Sulfatase_CS"/>
</dbReference>
<comment type="caution">
    <text evidence="6">The sequence shown here is derived from an EMBL/GenBank/DDBJ whole genome shotgun (WGS) entry which is preliminary data.</text>
</comment>
<reference evidence="6" key="1">
    <citation type="journal article" date="2014" name="Front. Microbiol.">
        <title>High frequency of phylogenetically diverse reductive dehalogenase-homologous genes in deep subseafloor sedimentary metagenomes.</title>
        <authorList>
            <person name="Kawai M."/>
            <person name="Futagami T."/>
            <person name="Toyoda A."/>
            <person name="Takaki Y."/>
            <person name="Nishi S."/>
            <person name="Hori S."/>
            <person name="Arai W."/>
            <person name="Tsubouchi T."/>
            <person name="Morono Y."/>
            <person name="Uchiyama I."/>
            <person name="Ito T."/>
            <person name="Fujiyama A."/>
            <person name="Inagaki F."/>
            <person name="Takami H."/>
        </authorList>
    </citation>
    <scope>NUCLEOTIDE SEQUENCE</scope>
    <source>
        <strain evidence="6">Expedition CK06-06</strain>
    </source>
</reference>